<protein>
    <recommendedName>
        <fullName evidence="3">PBP domain-containing protein</fullName>
    </recommendedName>
</protein>
<feature type="transmembrane region" description="Helical" evidence="1">
    <location>
        <begin position="16"/>
        <end position="35"/>
    </location>
</feature>
<sequence>MIKPFDPSKFEPKRSFWRNGITLSLVAVVVLMALVKVMTTFKVTSPGDLNVYCAAGLRKPIMDAATAFEEEFEVDVKFDFASSGGMEAKLQLD</sequence>
<proteinExistence type="predicted"/>
<feature type="non-terminal residue" evidence="2">
    <location>
        <position position="93"/>
    </location>
</feature>
<dbReference type="Gene3D" id="3.40.190.10">
    <property type="entry name" value="Periplasmic binding protein-like II"/>
    <property type="match status" value="1"/>
</dbReference>
<name>A0A383AMQ1_9ZZZZ</name>
<keyword evidence="1" id="KW-1133">Transmembrane helix</keyword>
<evidence type="ECO:0008006" key="3">
    <source>
        <dbReference type="Google" id="ProtNLM"/>
    </source>
</evidence>
<dbReference type="SUPFAM" id="SSF53850">
    <property type="entry name" value="Periplasmic binding protein-like II"/>
    <property type="match status" value="1"/>
</dbReference>
<dbReference type="Pfam" id="PF13531">
    <property type="entry name" value="SBP_bac_11"/>
    <property type="match status" value="1"/>
</dbReference>
<dbReference type="AlphaFoldDB" id="A0A383AMQ1"/>
<evidence type="ECO:0000313" key="2">
    <source>
        <dbReference type="EMBL" id="SVE08839.1"/>
    </source>
</evidence>
<accession>A0A383AMQ1</accession>
<keyword evidence="1" id="KW-0812">Transmembrane</keyword>
<reference evidence="2" key="1">
    <citation type="submission" date="2018-05" db="EMBL/GenBank/DDBJ databases">
        <authorList>
            <person name="Lanie J.A."/>
            <person name="Ng W.-L."/>
            <person name="Kazmierczak K.M."/>
            <person name="Andrzejewski T.M."/>
            <person name="Davidsen T.M."/>
            <person name="Wayne K.J."/>
            <person name="Tettelin H."/>
            <person name="Glass J.I."/>
            <person name="Rusch D."/>
            <person name="Podicherti R."/>
            <person name="Tsui H.-C.T."/>
            <person name="Winkler M.E."/>
        </authorList>
    </citation>
    <scope>NUCLEOTIDE SEQUENCE</scope>
</reference>
<keyword evidence="1" id="KW-0472">Membrane</keyword>
<gene>
    <name evidence="2" type="ORF">METZ01_LOCUS461693</name>
</gene>
<evidence type="ECO:0000256" key="1">
    <source>
        <dbReference type="SAM" id="Phobius"/>
    </source>
</evidence>
<dbReference type="EMBL" id="UINC01193291">
    <property type="protein sequence ID" value="SVE08839.1"/>
    <property type="molecule type" value="Genomic_DNA"/>
</dbReference>
<organism evidence="2">
    <name type="scientific">marine metagenome</name>
    <dbReference type="NCBI Taxonomy" id="408172"/>
    <lineage>
        <taxon>unclassified sequences</taxon>
        <taxon>metagenomes</taxon>
        <taxon>ecological metagenomes</taxon>
    </lineage>
</organism>